<proteinExistence type="predicted"/>
<protein>
    <submittedName>
        <fullName evidence="2">Uncharacterized protein</fullName>
    </submittedName>
</protein>
<name>A0ABY8MFN8_9SPIO</name>
<reference evidence="2 3" key="1">
    <citation type="submission" date="2023-04" db="EMBL/GenBank/DDBJ databases">
        <title>Spirochaete genome identified in red abalone sample constitutes a novel genus.</title>
        <authorList>
            <person name="Sharma S.P."/>
            <person name="Purcell C.M."/>
            <person name="Hyde J.R."/>
            <person name="Severin A.J."/>
        </authorList>
    </citation>
    <scope>NUCLEOTIDE SEQUENCE [LARGE SCALE GENOMIC DNA]</scope>
    <source>
        <strain evidence="2 3">SP-2023</strain>
    </source>
</reference>
<dbReference type="RefSeq" id="WP_326926541.1">
    <property type="nucleotide sequence ID" value="NZ_CP123443.1"/>
</dbReference>
<evidence type="ECO:0000313" key="2">
    <source>
        <dbReference type="EMBL" id="WGK68365.1"/>
    </source>
</evidence>
<feature type="region of interest" description="Disordered" evidence="1">
    <location>
        <begin position="70"/>
        <end position="197"/>
    </location>
</feature>
<feature type="compositionally biased region" description="Basic and acidic residues" evidence="1">
    <location>
        <begin position="89"/>
        <end position="169"/>
    </location>
</feature>
<dbReference type="Proteomes" id="UP001228690">
    <property type="component" value="Chromosome"/>
</dbReference>
<dbReference type="PANTHER" id="PTHR34403:SF14">
    <property type="entry name" value="OS05G0225800 PROTEIN"/>
    <property type="match status" value="1"/>
</dbReference>
<dbReference type="InterPro" id="IPR050972">
    <property type="entry name" value="SDr-like"/>
</dbReference>
<gene>
    <name evidence="2" type="ORF">P0082_07705</name>
</gene>
<dbReference type="PANTHER" id="PTHR34403">
    <property type="entry name" value="TOL-PAL SYSTEM PROTEIN TOLA"/>
    <property type="match status" value="1"/>
</dbReference>
<sequence>MTYYIGIRDGRVVANWGGATPLSNEQMAAVCGGTPDEVREAPSGVAIPVGYRLVCYKADWSVKTAAELEAEGLDERGGTLPDDPLPPEEEPKAEPKSKPKAEPKSKPKAEPKSKPKAEPKSKPKAEPKSKPEAEPKSKSKAEPKSKPKVEPKSKPKAEPKSKSKAEPKSSLKKTQSSELPARKKTKTVKPVSEVPQD</sequence>
<organism evidence="2 3">
    <name type="scientific">Candidatus Haliotispira prima</name>
    <dbReference type="NCBI Taxonomy" id="3034016"/>
    <lineage>
        <taxon>Bacteria</taxon>
        <taxon>Pseudomonadati</taxon>
        <taxon>Spirochaetota</taxon>
        <taxon>Spirochaetia</taxon>
        <taxon>Spirochaetales</taxon>
        <taxon>Spirochaetaceae</taxon>
        <taxon>Candidatus Haliotispira</taxon>
    </lineage>
</organism>
<keyword evidence="3" id="KW-1185">Reference proteome</keyword>
<evidence type="ECO:0000313" key="3">
    <source>
        <dbReference type="Proteomes" id="UP001228690"/>
    </source>
</evidence>
<accession>A0ABY8MFN8</accession>
<dbReference type="EMBL" id="CP123443">
    <property type="protein sequence ID" value="WGK68365.1"/>
    <property type="molecule type" value="Genomic_DNA"/>
</dbReference>
<evidence type="ECO:0000256" key="1">
    <source>
        <dbReference type="SAM" id="MobiDB-lite"/>
    </source>
</evidence>